<sequence length="359" mass="40492">MKIICPYCFGSIDKDDLLYQCGSCGHNSKPTLIERATKKVTCKECGKLAFKILCPKCEGELPRDMIYTPNLLFSIVGVSGAGKTNYITVMLEELRKTANLQLSIAPQNKYTRETHSANRQLIYEEHKKPGSTRSGQPTPQIWRIQNLNRQAFNTIKTYTFSIFDGAGEDHENIDENSPECRYISVSKAIMVVIDPMILQSVRNSLDKEVYEKSISGVGASMYKDSSDVVHNIASYIKSSRGLRFNQKINVPVAVVFTKMDALMHEFRNRPVSSPSPHIDYFHESDSRAVDNDIRSWMQDKGETAFINGLEANFNEFVFFGVSSFGAVPVSIDQLSPIHPHRVLDPALWLFAKNKFIDSK</sequence>
<proteinExistence type="predicted"/>
<dbReference type="AlphaFoldDB" id="F5Y7K0"/>
<dbReference type="OrthoDB" id="6538282at2"/>
<dbReference type="InParanoid" id="F5Y7K0"/>
<dbReference type="InterPro" id="IPR045528">
    <property type="entry name" value="DO-GTPase2"/>
</dbReference>
<dbReference type="KEGG" id="taz:TREAZ_1079"/>
<accession>F5Y7K0</accession>
<feature type="domain" description="Double-GTPase 2" evidence="1">
    <location>
        <begin position="74"/>
        <end position="315"/>
    </location>
</feature>
<dbReference type="STRING" id="545695.TREAZ_1079"/>
<dbReference type="Pfam" id="PF19993">
    <property type="entry name" value="DO-GTPase2"/>
    <property type="match status" value="1"/>
</dbReference>
<dbReference type="RefSeq" id="WP_015710910.1">
    <property type="nucleotide sequence ID" value="NC_015577.1"/>
</dbReference>
<name>F5Y7K0_LEAAZ</name>
<evidence type="ECO:0000259" key="1">
    <source>
        <dbReference type="Pfam" id="PF19993"/>
    </source>
</evidence>
<dbReference type="SUPFAM" id="SSF52540">
    <property type="entry name" value="P-loop containing nucleoside triphosphate hydrolases"/>
    <property type="match status" value="1"/>
</dbReference>
<gene>
    <name evidence="2" type="ordered locus">TREAZ_1079</name>
</gene>
<evidence type="ECO:0000313" key="2">
    <source>
        <dbReference type="EMBL" id="AEF82843.1"/>
    </source>
</evidence>
<protein>
    <recommendedName>
        <fullName evidence="1">Double-GTPase 2 domain-containing protein</fullName>
    </recommendedName>
</protein>
<reference evidence="3" key="1">
    <citation type="submission" date="2009-12" db="EMBL/GenBank/DDBJ databases">
        <title>Complete sequence of Treponema azotonutricium strain ZAS-9.</title>
        <authorList>
            <person name="Tetu S.G."/>
            <person name="Matson E."/>
            <person name="Ren Q."/>
            <person name="Seshadri R."/>
            <person name="Elbourne L."/>
            <person name="Hassan K.A."/>
            <person name="Durkin A."/>
            <person name="Radune D."/>
            <person name="Mohamoud Y."/>
            <person name="Shay R."/>
            <person name="Jin S."/>
            <person name="Zhang X."/>
            <person name="Lucey K."/>
            <person name="Ballor N.R."/>
            <person name="Ottesen E."/>
            <person name="Rosenthal R."/>
            <person name="Allen A."/>
            <person name="Leadbetter J.R."/>
            <person name="Paulsen I.T."/>
        </authorList>
    </citation>
    <scope>NUCLEOTIDE SEQUENCE [LARGE SCALE GENOMIC DNA]</scope>
    <source>
        <strain evidence="3">ATCC BAA-888 / DSM 13862 / ZAS-9</strain>
    </source>
</reference>
<keyword evidence="3" id="KW-1185">Reference proteome</keyword>
<dbReference type="EMBL" id="CP001841">
    <property type="protein sequence ID" value="AEF82843.1"/>
    <property type="molecule type" value="Genomic_DNA"/>
</dbReference>
<dbReference type="eggNOG" id="COG0699">
    <property type="taxonomic scope" value="Bacteria"/>
</dbReference>
<dbReference type="Proteomes" id="UP000009222">
    <property type="component" value="Chromosome"/>
</dbReference>
<evidence type="ECO:0000313" key="3">
    <source>
        <dbReference type="Proteomes" id="UP000009222"/>
    </source>
</evidence>
<dbReference type="InterPro" id="IPR027417">
    <property type="entry name" value="P-loop_NTPase"/>
</dbReference>
<dbReference type="HOGENOM" id="CLU_050655_0_0_12"/>
<organism evidence="2 3">
    <name type="scientific">Leadbettera azotonutricia (strain ATCC BAA-888 / DSM 13862 / ZAS-9)</name>
    <name type="common">Treponema azotonutricium</name>
    <dbReference type="NCBI Taxonomy" id="545695"/>
    <lineage>
        <taxon>Bacteria</taxon>
        <taxon>Pseudomonadati</taxon>
        <taxon>Spirochaetota</taxon>
        <taxon>Spirochaetia</taxon>
        <taxon>Spirochaetales</taxon>
        <taxon>Breznakiellaceae</taxon>
        <taxon>Leadbettera</taxon>
    </lineage>
</organism>
<reference evidence="2 3" key="2">
    <citation type="journal article" date="2011" name="ISME J.">
        <title>RNA-seq reveals cooperative metabolic interactions between two termite-gut spirochete species in co-culture.</title>
        <authorList>
            <person name="Rosenthal A.Z."/>
            <person name="Matson E.G."/>
            <person name="Eldar A."/>
            <person name="Leadbetter J.R."/>
        </authorList>
    </citation>
    <scope>NUCLEOTIDE SEQUENCE [LARGE SCALE GENOMIC DNA]</scope>
    <source>
        <strain evidence="3">ATCC BAA-888 / DSM 13862 / ZAS-9</strain>
    </source>
</reference>